<keyword evidence="1" id="KW-0446">Lipid-binding</keyword>
<dbReference type="Proteomes" id="UP000677918">
    <property type="component" value="Unassembled WGS sequence"/>
</dbReference>
<dbReference type="InterPro" id="IPR043168">
    <property type="entry name" value="DegV_C"/>
</dbReference>
<proteinExistence type="predicted"/>
<evidence type="ECO:0000313" key="3">
    <source>
        <dbReference type="Proteomes" id="UP000677918"/>
    </source>
</evidence>
<organism evidence="2 3">
    <name type="scientific">Xylanibacillus composti</name>
    <dbReference type="NCBI Taxonomy" id="1572762"/>
    <lineage>
        <taxon>Bacteria</taxon>
        <taxon>Bacillati</taxon>
        <taxon>Bacillota</taxon>
        <taxon>Bacilli</taxon>
        <taxon>Bacillales</taxon>
        <taxon>Paenibacillaceae</taxon>
        <taxon>Xylanibacillus</taxon>
    </lineage>
</organism>
<name>A0A8J4M138_9BACL</name>
<dbReference type="PROSITE" id="PS51482">
    <property type="entry name" value="DEGV"/>
    <property type="match status" value="1"/>
</dbReference>
<dbReference type="GO" id="GO:0008289">
    <property type="term" value="F:lipid binding"/>
    <property type="evidence" value="ECO:0007669"/>
    <property type="project" value="UniProtKB-KW"/>
</dbReference>
<dbReference type="PANTHER" id="PTHR33434:SF2">
    <property type="entry name" value="FATTY ACID-BINDING PROTEIN TM_1468"/>
    <property type="match status" value="1"/>
</dbReference>
<reference evidence="2" key="1">
    <citation type="submission" date="2021-04" db="EMBL/GenBank/DDBJ databases">
        <title>Draft genome sequence of Xylanibacillus composti strain K13.</title>
        <authorList>
            <person name="Uke A."/>
            <person name="Chhe C."/>
            <person name="Baramee S."/>
            <person name="Kosugi A."/>
        </authorList>
    </citation>
    <scope>NUCLEOTIDE SEQUENCE</scope>
    <source>
        <strain evidence="2">K13</strain>
    </source>
</reference>
<accession>A0A8J4M138</accession>
<dbReference type="Gene3D" id="3.40.50.10170">
    <property type="match status" value="1"/>
</dbReference>
<dbReference type="SUPFAM" id="SSF82549">
    <property type="entry name" value="DAK1/DegV-like"/>
    <property type="match status" value="1"/>
</dbReference>
<dbReference type="NCBIfam" id="TIGR00762">
    <property type="entry name" value="DegV"/>
    <property type="match status" value="1"/>
</dbReference>
<dbReference type="InterPro" id="IPR050270">
    <property type="entry name" value="DegV_domain_contain"/>
</dbReference>
<dbReference type="RefSeq" id="WP_213410331.1">
    <property type="nucleotide sequence ID" value="NZ_BOVK01000006.1"/>
</dbReference>
<comment type="caution">
    <text evidence="2">The sequence shown here is derived from an EMBL/GenBank/DDBJ whole genome shotgun (WGS) entry which is preliminary data.</text>
</comment>
<dbReference type="InterPro" id="IPR003797">
    <property type="entry name" value="DegV"/>
</dbReference>
<evidence type="ECO:0000256" key="1">
    <source>
        <dbReference type="ARBA" id="ARBA00023121"/>
    </source>
</evidence>
<dbReference type="AlphaFoldDB" id="A0A8J4M138"/>
<dbReference type="EMBL" id="BOVK01000006">
    <property type="protein sequence ID" value="GIQ67700.1"/>
    <property type="molecule type" value="Genomic_DNA"/>
</dbReference>
<dbReference type="Gene3D" id="3.30.1180.10">
    <property type="match status" value="1"/>
</dbReference>
<sequence>MSKVRIVTDSTADIPAETRERLGIEMVPLKVHFGEEAYRDYLDIKPEEFYGKLKQAKELPTTSQPSPVDFLNVYKRLLEEDPDTEIISVHLSSSLSGTYQSAVLAKSLLEDQTNITIVDSKTASYGIGIIVEEMAKAALEGKSKDECLAIYEPMRQDPRLYFLVDTLEYLQKGGRIGRASALVGSLLHIKPILSLDDSGTIYSVDKVRGQRKALARIVELFEQDLQGKAIALTIVHAEALETAQLAAELIKERFEVKNVRYAMLGPVIGTHVGPGTIGIFAVPAP</sequence>
<keyword evidence="3" id="KW-1185">Reference proteome</keyword>
<dbReference type="Pfam" id="PF02645">
    <property type="entry name" value="DegV"/>
    <property type="match status" value="1"/>
</dbReference>
<evidence type="ECO:0000313" key="2">
    <source>
        <dbReference type="EMBL" id="GIQ67700.1"/>
    </source>
</evidence>
<gene>
    <name evidence="2" type="ORF">XYCOK13_05240</name>
</gene>
<dbReference type="PANTHER" id="PTHR33434">
    <property type="entry name" value="DEGV DOMAIN-CONTAINING PROTEIN DR_1986-RELATED"/>
    <property type="match status" value="1"/>
</dbReference>
<protein>
    <submittedName>
        <fullName evidence="2">Fatty acid-binding protein DegV</fullName>
    </submittedName>
</protein>